<sequence>MVFRGRTVAILLILTIILSSSATFLLVEQPSLSSGDFPEELRIVAEAYKKIKSDYVEEKTEKELIDGAILGMVQALDDPHSTYMDAEEAKEFFSSLKDSFEGIGAEVTMENGRVTIIAPIKGSPSEKAGLKPRDQIIKVNGESLEGLSLYEAVNKIRGPKGTKAELEIVRPGITETITITVIRDEIPIQTVHSSTISTRKGLIGKIEITNFGEKTATEFKKALTELENQKIKGLIIDLRGNPGGYLQSVVEIGNLLVPNKGIIVQIEDKYKNRKKYNSKLDEAKYPIVTLINGGSASASEILASALQEAGNYPIVGETSFGKGTVQNVFEMTDGSNIKLTIAKWLTPNGNWIHKKGVVPNVKVTQPDYFNATPFPQDVNLKLDMNGNDVKNLQLILDGLGYNPSRNDGYFDKGTESAVKAFQKVNGLEVTGVVDSKTAMMLQETLVKRIKDPKADVQLQVSIETLLKLIQ</sequence>
<evidence type="ECO:0000259" key="6">
    <source>
        <dbReference type="PROSITE" id="PS50106"/>
    </source>
</evidence>
<dbReference type="GO" id="GO:0004175">
    <property type="term" value="F:endopeptidase activity"/>
    <property type="evidence" value="ECO:0007669"/>
    <property type="project" value="TreeGrafter"/>
</dbReference>
<dbReference type="InterPro" id="IPR041489">
    <property type="entry name" value="PDZ_6"/>
</dbReference>
<dbReference type="Gene3D" id="2.30.42.10">
    <property type="match status" value="1"/>
</dbReference>
<dbReference type="Pfam" id="PF17820">
    <property type="entry name" value="PDZ_6"/>
    <property type="match status" value="1"/>
</dbReference>
<dbReference type="PANTHER" id="PTHR32060">
    <property type="entry name" value="TAIL-SPECIFIC PROTEASE"/>
    <property type="match status" value="1"/>
</dbReference>
<dbReference type="InterPro" id="IPR036366">
    <property type="entry name" value="PGBDSf"/>
</dbReference>
<dbReference type="InterPro" id="IPR002477">
    <property type="entry name" value="Peptidoglycan-bd-like"/>
</dbReference>
<comment type="caution">
    <text evidence="7">The sequence shown here is derived from an EMBL/GenBank/DDBJ whole genome shotgun (WGS) entry which is preliminary data.</text>
</comment>
<dbReference type="SMART" id="SM00228">
    <property type="entry name" value="PDZ"/>
    <property type="match status" value="1"/>
</dbReference>
<dbReference type="InterPro" id="IPR005151">
    <property type="entry name" value="Tail-specific_protease"/>
</dbReference>
<dbReference type="GO" id="GO:0007165">
    <property type="term" value="P:signal transduction"/>
    <property type="evidence" value="ECO:0007669"/>
    <property type="project" value="TreeGrafter"/>
</dbReference>
<dbReference type="AlphaFoldDB" id="A0A1D2YWT5"/>
<dbReference type="SUPFAM" id="SSF50156">
    <property type="entry name" value="PDZ domain-like"/>
    <property type="match status" value="1"/>
</dbReference>
<dbReference type="Gene3D" id="1.10.101.10">
    <property type="entry name" value="PGBD-like superfamily/PGBD"/>
    <property type="match status" value="1"/>
</dbReference>
<gene>
    <name evidence="7" type="ORF">BHF71_06280</name>
</gene>
<dbReference type="FunFam" id="2.30.42.10:FF:000063">
    <property type="entry name" value="Peptidase, S41 family"/>
    <property type="match status" value="1"/>
</dbReference>
<evidence type="ECO:0000256" key="1">
    <source>
        <dbReference type="ARBA" id="ARBA00009179"/>
    </source>
</evidence>
<dbReference type="RefSeq" id="WP_069656022.1">
    <property type="nucleotide sequence ID" value="NZ_MIJF01000007.1"/>
</dbReference>
<feature type="domain" description="PDZ" evidence="6">
    <location>
        <begin position="93"/>
        <end position="157"/>
    </location>
</feature>
<dbReference type="Pfam" id="PF03572">
    <property type="entry name" value="Peptidase_S41"/>
    <property type="match status" value="1"/>
</dbReference>
<keyword evidence="2 5" id="KW-0645">Protease</keyword>
<reference evidence="7 8" key="1">
    <citation type="submission" date="2016-09" db="EMBL/GenBank/DDBJ databases">
        <title>Draft genome sequence for the type strain of Vulcanibacillus modesticaldus BR, a strictly anaerobic, moderately thermophilic, and nitrate-reducing bacterium from deep sea-hydrothermal vents of the Mid-Atlantic Ridge.</title>
        <authorList>
            <person name="Abin C.A."/>
            <person name="Hollibaugh J.T."/>
        </authorList>
    </citation>
    <scope>NUCLEOTIDE SEQUENCE [LARGE SCALE GENOMIC DNA]</scope>
    <source>
        <strain evidence="7 8">BR</strain>
    </source>
</reference>
<dbReference type="InterPro" id="IPR055210">
    <property type="entry name" value="CtpA/B_N"/>
</dbReference>
<dbReference type="CDD" id="cd06782">
    <property type="entry name" value="cpPDZ_CPP-like"/>
    <property type="match status" value="1"/>
</dbReference>
<dbReference type="InterPro" id="IPR004447">
    <property type="entry name" value="Peptidase_S41A"/>
</dbReference>
<accession>A0A1D2YWT5</accession>
<name>A0A1D2YWT5_9BACI</name>
<protein>
    <submittedName>
        <fullName evidence="7">Peptidase S41</fullName>
    </submittedName>
</protein>
<dbReference type="Gene3D" id="3.90.226.10">
    <property type="entry name" value="2-enoyl-CoA Hydratase, Chain A, domain 1"/>
    <property type="match status" value="1"/>
</dbReference>
<dbReference type="Pfam" id="PF01471">
    <property type="entry name" value="PG_binding_1"/>
    <property type="match status" value="1"/>
</dbReference>
<dbReference type="InterPro" id="IPR001478">
    <property type="entry name" value="PDZ"/>
</dbReference>
<evidence type="ECO:0000256" key="3">
    <source>
        <dbReference type="ARBA" id="ARBA00022801"/>
    </source>
</evidence>
<keyword evidence="3 5" id="KW-0378">Hydrolase</keyword>
<dbReference type="GO" id="GO:0008236">
    <property type="term" value="F:serine-type peptidase activity"/>
    <property type="evidence" value="ECO:0007669"/>
    <property type="project" value="UniProtKB-KW"/>
</dbReference>
<keyword evidence="4 5" id="KW-0720">Serine protease</keyword>
<dbReference type="PANTHER" id="PTHR32060:SF29">
    <property type="entry name" value="CARBOXY-TERMINAL PROCESSING PROTEASE CTPB"/>
    <property type="match status" value="1"/>
</dbReference>
<organism evidence="7 8">
    <name type="scientific">Vulcanibacillus modesticaldus</name>
    <dbReference type="NCBI Taxonomy" id="337097"/>
    <lineage>
        <taxon>Bacteria</taxon>
        <taxon>Bacillati</taxon>
        <taxon>Bacillota</taxon>
        <taxon>Bacilli</taxon>
        <taxon>Bacillales</taxon>
        <taxon>Bacillaceae</taxon>
        <taxon>Vulcanibacillus</taxon>
    </lineage>
</organism>
<dbReference type="InterPro" id="IPR029045">
    <property type="entry name" value="ClpP/crotonase-like_dom_sf"/>
</dbReference>
<dbReference type="Pfam" id="PF22694">
    <property type="entry name" value="CtpB_N-like"/>
    <property type="match status" value="1"/>
</dbReference>
<dbReference type="NCBIfam" id="TIGR00225">
    <property type="entry name" value="prc"/>
    <property type="match status" value="1"/>
</dbReference>
<dbReference type="Gene3D" id="3.30.750.44">
    <property type="match status" value="1"/>
</dbReference>
<evidence type="ECO:0000256" key="2">
    <source>
        <dbReference type="ARBA" id="ARBA00022670"/>
    </source>
</evidence>
<dbReference type="SUPFAM" id="SSF47090">
    <property type="entry name" value="PGBD-like"/>
    <property type="match status" value="1"/>
</dbReference>
<dbReference type="SUPFAM" id="SSF52096">
    <property type="entry name" value="ClpP/crotonase"/>
    <property type="match status" value="1"/>
</dbReference>
<dbReference type="CDD" id="cd07560">
    <property type="entry name" value="Peptidase_S41_CPP"/>
    <property type="match status" value="1"/>
</dbReference>
<evidence type="ECO:0000256" key="5">
    <source>
        <dbReference type="RuleBase" id="RU004404"/>
    </source>
</evidence>
<dbReference type="STRING" id="337097.BHF71_06280"/>
<evidence type="ECO:0000256" key="4">
    <source>
        <dbReference type="ARBA" id="ARBA00022825"/>
    </source>
</evidence>
<dbReference type="PROSITE" id="PS50106">
    <property type="entry name" value="PDZ"/>
    <property type="match status" value="1"/>
</dbReference>
<dbReference type="EMBL" id="MIJF01000007">
    <property type="protein sequence ID" value="OEG00128.1"/>
    <property type="molecule type" value="Genomic_DNA"/>
</dbReference>
<dbReference type="GO" id="GO:0006508">
    <property type="term" value="P:proteolysis"/>
    <property type="evidence" value="ECO:0007669"/>
    <property type="project" value="UniProtKB-KW"/>
</dbReference>
<evidence type="ECO:0000313" key="7">
    <source>
        <dbReference type="EMBL" id="OEG00128.1"/>
    </source>
</evidence>
<dbReference type="GO" id="GO:0030288">
    <property type="term" value="C:outer membrane-bounded periplasmic space"/>
    <property type="evidence" value="ECO:0007669"/>
    <property type="project" value="TreeGrafter"/>
</dbReference>
<keyword evidence="8" id="KW-1185">Reference proteome</keyword>
<dbReference type="InterPro" id="IPR036034">
    <property type="entry name" value="PDZ_sf"/>
</dbReference>
<dbReference type="SMART" id="SM00245">
    <property type="entry name" value="TSPc"/>
    <property type="match status" value="1"/>
</dbReference>
<dbReference type="InterPro" id="IPR036365">
    <property type="entry name" value="PGBD-like_sf"/>
</dbReference>
<comment type="similarity">
    <text evidence="1 5">Belongs to the peptidase S41A family.</text>
</comment>
<evidence type="ECO:0000313" key="8">
    <source>
        <dbReference type="Proteomes" id="UP000243739"/>
    </source>
</evidence>
<proteinExistence type="inferred from homology"/>
<dbReference type="Proteomes" id="UP000243739">
    <property type="component" value="Unassembled WGS sequence"/>
</dbReference>
<dbReference type="OrthoDB" id="9812068at2"/>